<dbReference type="Pfam" id="PF10009">
    <property type="entry name" value="DUF2252"/>
    <property type="match status" value="1"/>
</dbReference>
<accession>A0ABS9L544</accession>
<dbReference type="PANTHER" id="PTHR39441:SF1">
    <property type="entry name" value="DUF2252 DOMAIN-CONTAINING PROTEIN"/>
    <property type="match status" value="1"/>
</dbReference>
<organism evidence="2 3">
    <name type="scientific">Arthrobacter hankyongi</name>
    <dbReference type="NCBI Taxonomy" id="2904801"/>
    <lineage>
        <taxon>Bacteria</taxon>
        <taxon>Bacillati</taxon>
        <taxon>Actinomycetota</taxon>
        <taxon>Actinomycetes</taxon>
        <taxon>Micrococcales</taxon>
        <taxon>Micrococcaceae</taxon>
        <taxon>Arthrobacter</taxon>
    </lineage>
</organism>
<evidence type="ECO:0000313" key="2">
    <source>
        <dbReference type="EMBL" id="MCG2621799.1"/>
    </source>
</evidence>
<name>A0ABS9L544_9MICC</name>
<protein>
    <submittedName>
        <fullName evidence="2">DUF2252 domain-containing protein</fullName>
    </submittedName>
</protein>
<dbReference type="InterPro" id="IPR018721">
    <property type="entry name" value="DUF2252"/>
</dbReference>
<dbReference type="RefSeq" id="WP_237819385.1">
    <property type="nucleotide sequence ID" value="NZ_JAKLTQ010000004.1"/>
</dbReference>
<proteinExistence type="predicted"/>
<evidence type="ECO:0000313" key="3">
    <source>
        <dbReference type="Proteomes" id="UP001165368"/>
    </source>
</evidence>
<evidence type="ECO:0000256" key="1">
    <source>
        <dbReference type="SAM" id="MobiDB-lite"/>
    </source>
</evidence>
<comment type="caution">
    <text evidence="2">The sequence shown here is derived from an EMBL/GenBank/DDBJ whole genome shotgun (WGS) entry which is preliminary data.</text>
</comment>
<keyword evidence="3" id="KW-1185">Reference proteome</keyword>
<feature type="region of interest" description="Disordered" evidence="1">
    <location>
        <begin position="1"/>
        <end position="40"/>
    </location>
</feature>
<reference evidence="2" key="1">
    <citation type="submission" date="2022-01" db="EMBL/GenBank/DDBJ databases">
        <authorList>
            <person name="Jo J.-H."/>
            <person name="Im W.-T."/>
        </authorList>
    </citation>
    <scope>NUCLEOTIDE SEQUENCE</scope>
    <source>
        <strain evidence="2">I2-34</strain>
    </source>
</reference>
<dbReference type="PANTHER" id="PTHR39441">
    <property type="entry name" value="DUF2252 DOMAIN-CONTAINING PROTEIN"/>
    <property type="match status" value="1"/>
</dbReference>
<gene>
    <name evidence="2" type="ORF">LVY72_07695</name>
</gene>
<dbReference type="Proteomes" id="UP001165368">
    <property type="component" value="Unassembled WGS sequence"/>
</dbReference>
<sequence length="452" mass="50733">MDLANRKPEAEGREAELRAAGRQARKLVPRGSQAEFKPPARDPVEFIQAQNEVRIPELVPLRTERMSADPFSFYRGNAGLMSADLAALPRSGRELLICGDAHIANFGLYASPERRLVFDLNDFDEATIGPWEWDVKRLVASVVVGGGQLGIGRQRLRRLALLAARSYHVGLYRALRISPLERYYFHIGEHHADQLLQPKDKAWFGIQAHKARRRTSASAVRKFMEPVDGQLRFREDPPAMVHISEAEVGQVQVHFETYRQTVRSDVAVLLSMFAPVDFARRAVGVGSVGTACYVVAFRGRNKSRLVLQVKQALPSAVGGYSPVWELNKSVVRLPQHEGERVVVGQQILQAVSDPFLGHFQANGRDFYVRQFRDMKWSFDTAGMTARRFGNYVNACGFMLARAHSQSPSAPWVLGYLGKSTAFDEAVVDWAFAYAEQSLQDYGRFRRALGSRD</sequence>
<dbReference type="EMBL" id="JAKLTQ010000004">
    <property type="protein sequence ID" value="MCG2621799.1"/>
    <property type="molecule type" value="Genomic_DNA"/>
</dbReference>
<feature type="compositionally biased region" description="Basic and acidic residues" evidence="1">
    <location>
        <begin position="1"/>
        <end position="19"/>
    </location>
</feature>